<dbReference type="Proteomes" id="UP000075238">
    <property type="component" value="Chromosome 1"/>
</dbReference>
<reference evidence="3 4" key="1">
    <citation type="submission" date="2016-03" db="EMBL/GenBank/DDBJ databases">
        <title>Complete genome sequence of a novel chlorpyrifos degrading bacterium, Cupriavidus nantongensis sp. X1.</title>
        <authorList>
            <person name="Fang L."/>
        </authorList>
    </citation>
    <scope>NUCLEOTIDE SEQUENCE [LARGE SCALE GENOMIC DNA]</scope>
    <source>
        <strain evidence="3 4">X1</strain>
    </source>
</reference>
<dbReference type="STRING" id="1796606.A2G96_00515"/>
<keyword evidence="1" id="KW-0732">Signal</keyword>
<proteinExistence type="predicted"/>
<evidence type="ECO:0000259" key="2">
    <source>
        <dbReference type="Pfam" id="PF05433"/>
    </source>
</evidence>
<accession>A0A142JE34</accession>
<evidence type="ECO:0000313" key="3">
    <source>
        <dbReference type="EMBL" id="AMR76346.1"/>
    </source>
</evidence>
<dbReference type="KEGG" id="cnan:A2G96_00515"/>
<feature type="domain" description="Glycine zipper 2TM" evidence="2">
    <location>
        <begin position="33"/>
        <end position="68"/>
    </location>
</feature>
<evidence type="ECO:0000256" key="1">
    <source>
        <dbReference type="SAM" id="SignalP"/>
    </source>
</evidence>
<dbReference type="AlphaFoldDB" id="A0A142JE34"/>
<dbReference type="EMBL" id="CP014844">
    <property type="protein sequence ID" value="AMR76346.1"/>
    <property type="molecule type" value="Genomic_DNA"/>
</dbReference>
<name>A0A142JE34_9BURK</name>
<gene>
    <name evidence="3" type="ORF">A2G96_00515</name>
</gene>
<dbReference type="Pfam" id="PF05433">
    <property type="entry name" value="Rick_17kDa_Anti"/>
    <property type="match status" value="1"/>
</dbReference>
<organism evidence="3 4">
    <name type="scientific">Cupriavidus nantongensis</name>
    <dbReference type="NCBI Taxonomy" id="1796606"/>
    <lineage>
        <taxon>Bacteria</taxon>
        <taxon>Pseudomonadati</taxon>
        <taxon>Pseudomonadota</taxon>
        <taxon>Betaproteobacteria</taxon>
        <taxon>Burkholderiales</taxon>
        <taxon>Burkholderiaceae</taxon>
        <taxon>Cupriavidus</taxon>
    </lineage>
</organism>
<sequence>MKTLQTLTKVTLIGMTVAAFAGCADMTPKQRNTAIGAGAGAVGGAILTDGSALGTLGGAAVGGVIGNVVTDDKKK</sequence>
<dbReference type="PROSITE" id="PS51257">
    <property type="entry name" value="PROKAR_LIPOPROTEIN"/>
    <property type="match status" value="1"/>
</dbReference>
<dbReference type="RefSeq" id="WP_062795812.1">
    <property type="nucleotide sequence ID" value="NZ_CP014844.1"/>
</dbReference>
<dbReference type="OrthoDB" id="8971088at2"/>
<feature type="signal peptide" evidence="1">
    <location>
        <begin position="1"/>
        <end position="21"/>
    </location>
</feature>
<feature type="chain" id="PRO_5007498244" description="Glycine zipper 2TM domain-containing protein" evidence="1">
    <location>
        <begin position="22"/>
        <end position="75"/>
    </location>
</feature>
<protein>
    <recommendedName>
        <fullName evidence="2">Glycine zipper 2TM domain-containing protein</fullName>
    </recommendedName>
</protein>
<dbReference type="GO" id="GO:0019867">
    <property type="term" value="C:outer membrane"/>
    <property type="evidence" value="ECO:0007669"/>
    <property type="project" value="InterPro"/>
</dbReference>
<evidence type="ECO:0000313" key="4">
    <source>
        <dbReference type="Proteomes" id="UP000075238"/>
    </source>
</evidence>
<keyword evidence="4" id="KW-1185">Reference proteome</keyword>
<dbReference type="InterPro" id="IPR008816">
    <property type="entry name" value="Gly_zipper_2TM_dom"/>
</dbReference>